<proteinExistence type="inferred from homology"/>
<evidence type="ECO:0000256" key="2">
    <source>
        <dbReference type="ARBA" id="ARBA00007732"/>
    </source>
</evidence>
<accession>A0AA38J661</accession>
<feature type="domain" description="Golgin subfamily A member 7/ERF4" evidence="8">
    <location>
        <begin position="203"/>
        <end position="315"/>
    </location>
</feature>
<feature type="compositionally biased region" description="Basic and acidic residues" evidence="7">
    <location>
        <begin position="54"/>
        <end position="64"/>
    </location>
</feature>
<reference evidence="9" key="1">
    <citation type="submission" date="2022-08" db="EMBL/GenBank/DDBJ databases">
        <authorList>
            <consortium name="DOE Joint Genome Institute"/>
            <person name="Min B."/>
            <person name="Sierra-Patev S."/>
            <person name="Naranjo-Ortiz M."/>
            <person name="Looney B."/>
            <person name="Konkel Z."/>
            <person name="Slot J.C."/>
            <person name="Sakamoto Y."/>
            <person name="Steenwyk J.L."/>
            <person name="Rokas A."/>
            <person name="Carro J."/>
            <person name="Camarero S."/>
            <person name="Ferreira P."/>
            <person name="Molpeceres G."/>
            <person name="Ruiz-duenas F.J."/>
            <person name="Serrano A."/>
            <person name="Henrissat B."/>
            <person name="Drula E."/>
            <person name="Hughes K.W."/>
            <person name="Mata J.L."/>
            <person name="Ishikawa N.K."/>
            <person name="Vargas-Isla R."/>
            <person name="Ushijima S."/>
            <person name="Smith C.A."/>
            <person name="Ahrendt S."/>
            <person name="Andreopoulos W."/>
            <person name="He G."/>
            <person name="LaButti K."/>
            <person name="Lipzen A."/>
            <person name="Ng V."/>
            <person name="Riley R."/>
            <person name="Sandor L."/>
            <person name="Barry K."/>
            <person name="Martinez A.T."/>
            <person name="Xiao Y."/>
            <person name="Gibbons J.G."/>
            <person name="Terashima K."/>
            <person name="Hibbett D.S."/>
            <person name="Grigoriev I.V."/>
        </authorList>
    </citation>
    <scope>NUCLEOTIDE SEQUENCE</scope>
    <source>
        <strain evidence="9">ET3784</strain>
    </source>
</reference>
<comment type="similarity">
    <text evidence="2">Belongs to the ERF4 family.</text>
</comment>
<dbReference type="InterPro" id="IPR051371">
    <property type="entry name" value="Ras_palmitoyltransferase"/>
</dbReference>
<feature type="compositionally biased region" description="Polar residues" evidence="7">
    <location>
        <begin position="25"/>
        <end position="37"/>
    </location>
</feature>
<dbReference type="AlphaFoldDB" id="A0AA38J661"/>
<dbReference type="GO" id="GO:0006612">
    <property type="term" value="P:protein targeting to membrane"/>
    <property type="evidence" value="ECO:0007669"/>
    <property type="project" value="TreeGrafter"/>
</dbReference>
<dbReference type="PANTHER" id="PTHR13254">
    <property type="entry name" value="GOLGI AUTOANTIGEN, GOLGIN SUBFAMILY A, 7"/>
    <property type="match status" value="1"/>
</dbReference>
<comment type="subcellular location">
    <subcellularLocation>
        <location evidence="1">Endoplasmic reticulum membrane</location>
        <topology evidence="1">Peripheral membrane protein</topology>
    </subcellularLocation>
</comment>
<comment type="caution">
    <text evidence="9">The sequence shown here is derived from an EMBL/GenBank/DDBJ whole genome shotgun (WGS) entry which is preliminary data.</text>
</comment>
<dbReference type="Proteomes" id="UP001176059">
    <property type="component" value="Unassembled WGS sequence"/>
</dbReference>
<dbReference type="InterPro" id="IPR019383">
    <property type="entry name" value="Golgin_A_7/ERF4"/>
</dbReference>
<evidence type="ECO:0000256" key="5">
    <source>
        <dbReference type="ARBA" id="ARBA00022824"/>
    </source>
</evidence>
<keyword evidence="5" id="KW-0256">Endoplasmic reticulum</keyword>
<evidence type="ECO:0000256" key="7">
    <source>
        <dbReference type="SAM" id="MobiDB-lite"/>
    </source>
</evidence>
<feature type="region of interest" description="Disordered" evidence="7">
    <location>
        <begin position="130"/>
        <end position="155"/>
    </location>
</feature>
<name>A0AA38J661_9AGAR</name>
<dbReference type="Pfam" id="PF10256">
    <property type="entry name" value="Erf4"/>
    <property type="match status" value="1"/>
</dbReference>
<sequence length="354" mass="40069">MASNREDALEGTSSDEVSILRQGRPLSSTLARSNSGASAHGADVLDDDEDVDSEKDIVAEKEAPEESWDPLQDRPLEVQLEEDEPFVAARGGQLYEAGDSVVDVNGRVIFHNDVKPSRSNLQLEIEPRPLQPWDLVDPPSTNREKPPNSYGTVNSQKFSALQGSTRSRSLIPKSSYYFGPPPPGSAYGTSPIGQIGLHHPREIIRVERDYTGGELIQFAPIYPLELEGRITPTQFLESINSINELLISAHSFRHAMIDNLFTVFTLQISAVLFETHYDREMKRLQQLFDELNTDLYNPSGLNLLWPQKVAFLFLEIEYYVSIFHLCQTHRNSFLHSSKFNSHQSRWGCIFLRFY</sequence>
<organism evidence="9 10">
    <name type="scientific">Lentinula guzmanii</name>
    <dbReference type="NCBI Taxonomy" id="2804957"/>
    <lineage>
        <taxon>Eukaryota</taxon>
        <taxon>Fungi</taxon>
        <taxon>Dikarya</taxon>
        <taxon>Basidiomycota</taxon>
        <taxon>Agaricomycotina</taxon>
        <taxon>Agaricomycetes</taxon>
        <taxon>Agaricomycetidae</taxon>
        <taxon>Agaricales</taxon>
        <taxon>Marasmiineae</taxon>
        <taxon>Omphalotaceae</taxon>
        <taxon>Lentinula</taxon>
    </lineage>
</organism>
<comment type="subunit">
    <text evidence="3">Interacts with ERF2.</text>
</comment>
<dbReference type="PANTHER" id="PTHR13254:SF0">
    <property type="entry name" value="GOLGIN SUBFAMILY A MEMBER 7_ERF4 DOMAIN-CONTAINING PROTEIN"/>
    <property type="match status" value="1"/>
</dbReference>
<keyword evidence="10" id="KW-1185">Reference proteome</keyword>
<evidence type="ECO:0000256" key="4">
    <source>
        <dbReference type="ARBA" id="ARBA00018463"/>
    </source>
</evidence>
<dbReference type="EMBL" id="JANVFO010000049">
    <property type="protein sequence ID" value="KAJ3724317.1"/>
    <property type="molecule type" value="Genomic_DNA"/>
</dbReference>
<evidence type="ECO:0000313" key="10">
    <source>
        <dbReference type="Proteomes" id="UP001176059"/>
    </source>
</evidence>
<evidence type="ECO:0000259" key="8">
    <source>
        <dbReference type="Pfam" id="PF10256"/>
    </source>
</evidence>
<keyword evidence="6" id="KW-0472">Membrane</keyword>
<evidence type="ECO:0000256" key="6">
    <source>
        <dbReference type="ARBA" id="ARBA00023136"/>
    </source>
</evidence>
<evidence type="ECO:0000256" key="3">
    <source>
        <dbReference type="ARBA" id="ARBA00011396"/>
    </source>
</evidence>
<protein>
    <recommendedName>
        <fullName evidence="4">Ras modification protein ERF4</fullName>
    </recommendedName>
</protein>
<feature type="region of interest" description="Disordered" evidence="7">
    <location>
        <begin position="1"/>
        <end position="73"/>
    </location>
</feature>
<gene>
    <name evidence="9" type="ORF">DFJ43DRAFT_1003174</name>
</gene>
<evidence type="ECO:0000256" key="1">
    <source>
        <dbReference type="ARBA" id="ARBA00004406"/>
    </source>
</evidence>
<dbReference type="GO" id="GO:0031211">
    <property type="term" value="C:endoplasmic reticulum palmitoyltransferase complex"/>
    <property type="evidence" value="ECO:0007669"/>
    <property type="project" value="TreeGrafter"/>
</dbReference>
<dbReference type="GO" id="GO:0005789">
    <property type="term" value="C:endoplasmic reticulum membrane"/>
    <property type="evidence" value="ECO:0007669"/>
    <property type="project" value="UniProtKB-SubCell"/>
</dbReference>
<feature type="compositionally biased region" description="Acidic residues" evidence="7">
    <location>
        <begin position="44"/>
        <end position="53"/>
    </location>
</feature>
<reference evidence="9" key="2">
    <citation type="journal article" date="2023" name="Proc. Natl. Acad. Sci. U.S.A.">
        <title>A global phylogenomic analysis of the shiitake genus Lentinula.</title>
        <authorList>
            <person name="Sierra-Patev S."/>
            <person name="Min B."/>
            <person name="Naranjo-Ortiz M."/>
            <person name="Looney B."/>
            <person name="Konkel Z."/>
            <person name="Slot J.C."/>
            <person name="Sakamoto Y."/>
            <person name="Steenwyk J.L."/>
            <person name="Rokas A."/>
            <person name="Carro J."/>
            <person name="Camarero S."/>
            <person name="Ferreira P."/>
            <person name="Molpeceres G."/>
            <person name="Ruiz-Duenas F.J."/>
            <person name="Serrano A."/>
            <person name="Henrissat B."/>
            <person name="Drula E."/>
            <person name="Hughes K.W."/>
            <person name="Mata J.L."/>
            <person name="Ishikawa N.K."/>
            <person name="Vargas-Isla R."/>
            <person name="Ushijima S."/>
            <person name="Smith C.A."/>
            <person name="Donoghue J."/>
            <person name="Ahrendt S."/>
            <person name="Andreopoulos W."/>
            <person name="He G."/>
            <person name="LaButti K."/>
            <person name="Lipzen A."/>
            <person name="Ng V."/>
            <person name="Riley R."/>
            <person name="Sandor L."/>
            <person name="Barry K."/>
            <person name="Martinez A.T."/>
            <person name="Xiao Y."/>
            <person name="Gibbons J.G."/>
            <person name="Terashima K."/>
            <person name="Grigoriev I.V."/>
            <person name="Hibbett D."/>
        </authorList>
    </citation>
    <scope>NUCLEOTIDE SEQUENCE</scope>
    <source>
        <strain evidence="9">ET3784</strain>
    </source>
</reference>
<evidence type="ECO:0000313" key="9">
    <source>
        <dbReference type="EMBL" id="KAJ3724317.1"/>
    </source>
</evidence>